<keyword evidence="4" id="KW-1185">Reference proteome</keyword>
<dbReference type="EMBL" id="CP103300">
    <property type="protein sequence ID" value="UYM14921.1"/>
    <property type="molecule type" value="Genomic_DNA"/>
</dbReference>
<evidence type="ECO:0000259" key="2">
    <source>
        <dbReference type="Pfam" id="PF13672"/>
    </source>
</evidence>
<gene>
    <name evidence="3" type="ORF">NX720_18810</name>
</gene>
<proteinExistence type="predicted"/>
<dbReference type="Pfam" id="PF13672">
    <property type="entry name" value="PP2C_2"/>
    <property type="match status" value="1"/>
</dbReference>
<evidence type="ECO:0000256" key="1">
    <source>
        <dbReference type="SAM" id="MobiDB-lite"/>
    </source>
</evidence>
<sequence length="638" mass="70338">MQQLQTVSSDEIQKLVTTLGYQPNEVLEVQLSKDETFQLVFSAVKCIVLKHAEGLNLSPEALSSEAVTIKTPEGTVSECAESQTPADNHLKEGLQEPSAKTIPASGEPAASEANISHHSQSKKLKQSLEEKTGEIQEVFPLDTSTEKPQTRTEFDESDSGAKSSEQPVVEQAEPEESHALPKHEAPSAKKSIDEEESTEPPKPSVINPPLNNGQASENSPTDVKNSACDKEEDELTQSIDKRTLRTNMPNGMCGREYSQPIAIDRLHVEKFFIPEELGLSFDRKAGLLTGSPKQDGDFEIRLEGCIVPESPSDVREEVFVIARLTVNPDPRSLWKEIPSDEEAKFHKPDFDSCSKDIGNIRMLAASQRGRSHAHKGTHRDDEAGIKYLEESGWYILAVADGAGSCEYSRQGSKLAVNVAIHHLTEALNGEVGKRLEMTLLGQEDLRNLGKDAKEASAETLIRAASKAAKSIEEEARRHELNAKDFSTTLLLLIYKPTEKGHLVVSFSIGDGAIAAYSHEDGVKLLCNPDSGEFAGQTRFLDSSVVHSKNVHQRIKACLIPKFTSLMAMTDGITDAKFETELMLSQDEPWRHLWGEIEPNLKGDTETAKQSVLEWLNFWVPGNHDDRSIALIRGDESYE</sequence>
<feature type="region of interest" description="Disordered" evidence="1">
    <location>
        <begin position="98"/>
        <end position="251"/>
    </location>
</feature>
<feature type="compositionally biased region" description="Basic and acidic residues" evidence="1">
    <location>
        <begin position="175"/>
        <end position="192"/>
    </location>
</feature>
<dbReference type="InterPro" id="IPR036457">
    <property type="entry name" value="PPM-type-like_dom_sf"/>
</dbReference>
<feature type="domain" description="PPM-type phosphatase" evidence="2">
    <location>
        <begin position="368"/>
        <end position="615"/>
    </location>
</feature>
<reference evidence="3" key="1">
    <citation type="submission" date="2022-10" db="EMBL/GenBank/DDBJ databases">
        <title>Completed Genome Sequence of two octocoral isolated bacterium, Endozoicomonas euniceicola EF212T and Endozoicomonas gorgoniicola PS125T.</title>
        <authorList>
            <person name="Chiou Y.-J."/>
            <person name="Chen Y.-H."/>
        </authorList>
    </citation>
    <scope>NUCLEOTIDE SEQUENCE</scope>
    <source>
        <strain evidence="3">EF212</strain>
    </source>
</reference>
<feature type="compositionally biased region" description="Polar residues" evidence="1">
    <location>
        <begin position="209"/>
        <end position="224"/>
    </location>
</feature>
<protein>
    <submittedName>
        <fullName evidence="3">Protein phosphatase 2C domain-containing protein</fullName>
    </submittedName>
</protein>
<organism evidence="3 4">
    <name type="scientific">Endozoicomonas euniceicola</name>
    <dbReference type="NCBI Taxonomy" id="1234143"/>
    <lineage>
        <taxon>Bacteria</taxon>
        <taxon>Pseudomonadati</taxon>
        <taxon>Pseudomonadota</taxon>
        <taxon>Gammaproteobacteria</taxon>
        <taxon>Oceanospirillales</taxon>
        <taxon>Endozoicomonadaceae</taxon>
        <taxon>Endozoicomonas</taxon>
    </lineage>
</organism>
<dbReference type="SUPFAM" id="SSF81606">
    <property type="entry name" value="PP2C-like"/>
    <property type="match status" value="1"/>
</dbReference>
<dbReference type="Proteomes" id="UP001163255">
    <property type="component" value="Chromosome"/>
</dbReference>
<dbReference type="RefSeq" id="WP_262596665.1">
    <property type="nucleotide sequence ID" value="NZ_CP103300.1"/>
</dbReference>
<evidence type="ECO:0000313" key="3">
    <source>
        <dbReference type="EMBL" id="UYM14921.1"/>
    </source>
</evidence>
<dbReference type="InterPro" id="IPR001932">
    <property type="entry name" value="PPM-type_phosphatase-like_dom"/>
</dbReference>
<name>A0ABY6GS02_9GAMM</name>
<evidence type="ECO:0000313" key="4">
    <source>
        <dbReference type="Proteomes" id="UP001163255"/>
    </source>
</evidence>
<feature type="compositionally biased region" description="Basic and acidic residues" evidence="1">
    <location>
        <begin position="144"/>
        <end position="154"/>
    </location>
</feature>
<accession>A0ABY6GS02</accession>
<dbReference type="Gene3D" id="3.60.40.10">
    <property type="entry name" value="PPM-type phosphatase domain"/>
    <property type="match status" value="1"/>
</dbReference>